<gene>
    <name evidence="1" type="ORF">GMARGA_LOCUS32253</name>
</gene>
<dbReference type="Proteomes" id="UP000789901">
    <property type="component" value="Unassembled WGS sequence"/>
</dbReference>
<keyword evidence="2" id="KW-1185">Reference proteome</keyword>
<protein>
    <submittedName>
        <fullName evidence="1">2960_t:CDS:1</fullName>
    </submittedName>
</protein>
<evidence type="ECO:0000313" key="1">
    <source>
        <dbReference type="EMBL" id="CAG8834803.1"/>
    </source>
</evidence>
<comment type="caution">
    <text evidence="1">The sequence shown here is derived from an EMBL/GenBank/DDBJ whole genome shotgun (WGS) entry which is preliminary data.</text>
</comment>
<feature type="non-terminal residue" evidence="1">
    <location>
        <position position="68"/>
    </location>
</feature>
<evidence type="ECO:0000313" key="2">
    <source>
        <dbReference type="Proteomes" id="UP000789901"/>
    </source>
</evidence>
<dbReference type="EMBL" id="CAJVQB010050179">
    <property type="protein sequence ID" value="CAG8834803.1"/>
    <property type="molecule type" value="Genomic_DNA"/>
</dbReference>
<organism evidence="1 2">
    <name type="scientific">Gigaspora margarita</name>
    <dbReference type="NCBI Taxonomy" id="4874"/>
    <lineage>
        <taxon>Eukaryota</taxon>
        <taxon>Fungi</taxon>
        <taxon>Fungi incertae sedis</taxon>
        <taxon>Mucoromycota</taxon>
        <taxon>Glomeromycotina</taxon>
        <taxon>Glomeromycetes</taxon>
        <taxon>Diversisporales</taxon>
        <taxon>Gigasporaceae</taxon>
        <taxon>Gigaspora</taxon>
    </lineage>
</organism>
<sequence>MAVKEAANKYIPLTKSAPRPFHAFSFKATKLYQALKLSNKARKIISSPLLSKSLQTIANEINTILQQI</sequence>
<reference evidence="1 2" key="1">
    <citation type="submission" date="2021-06" db="EMBL/GenBank/DDBJ databases">
        <authorList>
            <person name="Kallberg Y."/>
            <person name="Tangrot J."/>
            <person name="Rosling A."/>
        </authorList>
    </citation>
    <scope>NUCLEOTIDE SEQUENCE [LARGE SCALE GENOMIC DNA]</scope>
    <source>
        <strain evidence="1 2">120-4 pot B 10/14</strain>
    </source>
</reference>
<proteinExistence type="predicted"/>
<accession>A0ABN7WKU0</accession>
<name>A0ABN7WKU0_GIGMA</name>